<comment type="caution">
    <text evidence="1">The sequence shown here is derived from an EMBL/GenBank/DDBJ whole genome shotgun (WGS) entry which is preliminary data.</text>
</comment>
<protein>
    <submittedName>
        <fullName evidence="1">Uncharacterized protein</fullName>
    </submittedName>
</protein>
<sequence length="114" mass="12433">MMDQPEVDATAAFQGFHDAAKTAAERVWWSKIMPLAVEMGCMPPTLLSVRRGEYLAKGFAQVLGKEFQEQSRRLGSDDEIEAHEAALRIREIVSAIGVLITAGQQCQGKGAAKD</sequence>
<reference evidence="1 2" key="1">
    <citation type="journal article" date="2016" name="BMC Genomics">
        <title>Combined genomic and structural analyses of a cultured magnetotactic bacterium reveals its niche adaptation to a dynamic environment.</title>
        <authorList>
            <person name="Araujo A.C."/>
            <person name="Morillo V."/>
            <person name="Cypriano J."/>
            <person name="Teixeira L.C."/>
            <person name="Leao P."/>
            <person name="Lyra S."/>
            <person name="Almeida L.G."/>
            <person name="Bazylinski D.A."/>
            <person name="Vasconcellos A.T."/>
            <person name="Abreu F."/>
            <person name="Lins U."/>
        </authorList>
    </citation>
    <scope>NUCLEOTIDE SEQUENCE [LARGE SCALE GENOMIC DNA]</scope>
    <source>
        <strain evidence="1 2">IT-1</strain>
    </source>
</reference>
<organism evidence="1 2">
    <name type="scientific">Magnetofaba australis IT-1</name>
    <dbReference type="NCBI Taxonomy" id="1434232"/>
    <lineage>
        <taxon>Bacteria</taxon>
        <taxon>Pseudomonadati</taxon>
        <taxon>Pseudomonadota</taxon>
        <taxon>Magnetococcia</taxon>
        <taxon>Magnetococcales</taxon>
        <taxon>Magnetococcaceae</taxon>
        <taxon>Magnetofaba</taxon>
    </lineage>
</organism>
<dbReference type="EMBL" id="LVJN01000007">
    <property type="protein sequence ID" value="OSM08485.1"/>
    <property type="molecule type" value="Genomic_DNA"/>
</dbReference>
<evidence type="ECO:0000313" key="1">
    <source>
        <dbReference type="EMBL" id="OSM08485.1"/>
    </source>
</evidence>
<dbReference type="RefSeq" id="WP_085440097.1">
    <property type="nucleotide sequence ID" value="NZ_LVJN01000007.1"/>
</dbReference>
<evidence type="ECO:0000313" key="2">
    <source>
        <dbReference type="Proteomes" id="UP000194003"/>
    </source>
</evidence>
<keyword evidence="2" id="KW-1185">Reference proteome</keyword>
<accession>A0A1Y2KA01</accession>
<gene>
    <name evidence="1" type="ORF">MAIT1_04658</name>
</gene>
<proteinExistence type="predicted"/>
<dbReference type="Proteomes" id="UP000194003">
    <property type="component" value="Unassembled WGS sequence"/>
</dbReference>
<name>A0A1Y2KA01_9PROT</name>
<dbReference type="AlphaFoldDB" id="A0A1Y2KA01"/>